<evidence type="ECO:0000256" key="1">
    <source>
        <dbReference type="ARBA" id="ARBA00035012"/>
    </source>
</evidence>
<dbReference type="Proteomes" id="UP001155483">
    <property type="component" value="Unassembled WGS sequence"/>
</dbReference>
<reference evidence="4" key="2">
    <citation type="submission" date="2023-04" db="EMBL/GenBank/DDBJ databases">
        <title>Paracnuella aquatica gen. nov., sp. nov., a member of the family Chitinophagaceae isolated from a hot spring.</title>
        <authorList>
            <person name="Wang C."/>
        </authorList>
    </citation>
    <scope>NUCLEOTIDE SEQUENCE</scope>
    <source>
        <strain evidence="4">LB-8</strain>
    </source>
</reference>
<dbReference type="RefSeq" id="WP_279295607.1">
    <property type="nucleotide sequence ID" value="NZ_JAOTIF010000001.1"/>
</dbReference>
<dbReference type="SUPFAM" id="SSF53098">
    <property type="entry name" value="Ribonuclease H-like"/>
    <property type="match status" value="1"/>
</dbReference>
<dbReference type="InterPro" id="IPR036397">
    <property type="entry name" value="RNaseH_sf"/>
</dbReference>
<dbReference type="EMBL" id="JAOTIF010000001">
    <property type="protein sequence ID" value="MCU7548163.1"/>
    <property type="molecule type" value="Genomic_DNA"/>
</dbReference>
<dbReference type="AlphaFoldDB" id="A0A9X2XUT2"/>
<organism evidence="4 5">
    <name type="scientific">Paraflavisolibacter caeni</name>
    <dbReference type="NCBI Taxonomy" id="2982496"/>
    <lineage>
        <taxon>Bacteria</taxon>
        <taxon>Pseudomonadati</taxon>
        <taxon>Bacteroidota</taxon>
        <taxon>Chitinophagia</taxon>
        <taxon>Chitinophagales</taxon>
        <taxon>Chitinophagaceae</taxon>
        <taxon>Paraflavisolibacter</taxon>
    </lineage>
</organism>
<dbReference type="InterPro" id="IPR003165">
    <property type="entry name" value="Piwi"/>
</dbReference>
<evidence type="ECO:0000313" key="5">
    <source>
        <dbReference type="Proteomes" id="UP001155483"/>
    </source>
</evidence>
<name>A0A9X2XUT2_9BACT</name>
<comment type="caution">
    <text evidence="4">The sequence shown here is derived from an EMBL/GenBank/DDBJ whole genome shotgun (WGS) entry which is preliminary data.</text>
</comment>
<evidence type="ECO:0000259" key="3">
    <source>
        <dbReference type="Pfam" id="PF02171"/>
    </source>
</evidence>
<dbReference type="GO" id="GO:0003676">
    <property type="term" value="F:nucleic acid binding"/>
    <property type="evidence" value="ECO:0007669"/>
    <property type="project" value="InterPro"/>
</dbReference>
<dbReference type="Gene3D" id="3.40.50.2300">
    <property type="match status" value="1"/>
</dbReference>
<dbReference type="Pfam" id="PF02171">
    <property type="entry name" value="Piwi"/>
    <property type="match status" value="1"/>
</dbReference>
<protein>
    <recommendedName>
        <fullName evidence="2">Protein argonaute</fullName>
    </recommendedName>
</protein>
<evidence type="ECO:0000256" key="2">
    <source>
        <dbReference type="ARBA" id="ARBA00035032"/>
    </source>
</evidence>
<comment type="similarity">
    <text evidence="1">Belongs to the argonaute family. Long pAgo subfamily.</text>
</comment>
<accession>A0A9X2XUT2</accession>
<keyword evidence="5" id="KW-1185">Reference proteome</keyword>
<reference evidence="4" key="1">
    <citation type="submission" date="2022-09" db="EMBL/GenBank/DDBJ databases">
        <authorList>
            <person name="Yuan C."/>
            <person name="Ke Z."/>
        </authorList>
    </citation>
    <scope>NUCLEOTIDE SEQUENCE</scope>
    <source>
        <strain evidence="4">LB-8</strain>
    </source>
</reference>
<feature type="domain" description="Piwi" evidence="3">
    <location>
        <begin position="119"/>
        <end position="377"/>
    </location>
</feature>
<proteinExistence type="inferred from homology"/>
<dbReference type="InterPro" id="IPR012337">
    <property type="entry name" value="RNaseH-like_sf"/>
</dbReference>
<sequence>MELKPHKYCPHPYIQMFFIAHYQDQHLIETLQQYLFKGHGQFPGLHRYVQLNIHPNEELDIVFHDLEHPYREVTIALDNNAFNWYGDITYIAIYISPYKDIDEDPKANAFHYQVINALLERGITLQVFKAEQLNDADAPLEKILADAAVAMLAKLDGIPWRLTAPVKRELTFGISAFKGKADGVPYLGCACNFSNDGTFEVFEVFQKHEVKLLAGFISYMTSRYIYEHEYPSRMVIHFYKKLSPKELEPIQKAIEELQLSKPIPIFLISMHQSPDILAFDMNSEDSMPNSGTIIKVGQHQYLLYNNGKFVNGHFDHNNSFPLPIKLEFDCTDKGLLEDKEVVIELIDQVFQFGHMYWGSLPQQGLPVSVLYPEMMARTLPYFKDGWIPGFGLRNLWFL</sequence>
<evidence type="ECO:0000313" key="4">
    <source>
        <dbReference type="EMBL" id="MCU7548163.1"/>
    </source>
</evidence>
<dbReference type="Gene3D" id="3.30.420.10">
    <property type="entry name" value="Ribonuclease H-like superfamily/Ribonuclease H"/>
    <property type="match status" value="1"/>
</dbReference>
<gene>
    <name evidence="4" type="ORF">OCK74_03515</name>
</gene>